<dbReference type="PANTHER" id="PTHR37808">
    <property type="entry name" value="SPORE GERMINATION PROTEIN-LIKE PROTEIN YDZR-RELATED"/>
    <property type="match status" value="1"/>
</dbReference>
<evidence type="ECO:0000313" key="2">
    <source>
        <dbReference type="EMBL" id="MBD1380862.1"/>
    </source>
</evidence>
<dbReference type="PANTHER" id="PTHR37808:SF1">
    <property type="entry name" value="SPORE GERMINATION PROTEIN-LIKE PROTEIN YDZR"/>
    <property type="match status" value="1"/>
</dbReference>
<organism evidence="2 3">
    <name type="scientific">Metabacillus arenae</name>
    <dbReference type="NCBI Taxonomy" id="2771434"/>
    <lineage>
        <taxon>Bacteria</taxon>
        <taxon>Bacillati</taxon>
        <taxon>Bacillota</taxon>
        <taxon>Bacilli</taxon>
        <taxon>Bacillales</taxon>
        <taxon>Bacillaceae</taxon>
        <taxon>Metabacillus</taxon>
    </lineage>
</organism>
<reference evidence="2" key="1">
    <citation type="submission" date="2020-09" db="EMBL/GenBank/DDBJ databases">
        <title>A novel bacterium of genus Bacillus, isolated from South China Sea.</title>
        <authorList>
            <person name="Huang H."/>
            <person name="Mo K."/>
            <person name="Hu Y."/>
        </authorList>
    </citation>
    <scope>NUCLEOTIDE SEQUENCE</scope>
    <source>
        <strain evidence="2">IB182487</strain>
    </source>
</reference>
<dbReference type="Proteomes" id="UP000626844">
    <property type="component" value="Unassembled WGS sequence"/>
</dbReference>
<keyword evidence="3" id="KW-1185">Reference proteome</keyword>
<evidence type="ECO:0000313" key="3">
    <source>
        <dbReference type="Proteomes" id="UP000626844"/>
    </source>
</evidence>
<protein>
    <submittedName>
        <fullName evidence="2">Spore germination protein</fullName>
    </submittedName>
</protein>
<proteinExistence type="inferred from homology"/>
<name>A0A926NMR8_9BACI</name>
<sequence length="72" mass="7623">MPAFVGPIKIENSGNGGVSFGDAFAISPKVSEKLSCGSGFGSTGDFNKIHNKRNATNLYDQTLIDQPDLFNS</sequence>
<dbReference type="EMBL" id="JACXAI010000013">
    <property type="protein sequence ID" value="MBD1380862.1"/>
    <property type="molecule type" value="Genomic_DNA"/>
</dbReference>
<dbReference type="InterPro" id="IPR019618">
    <property type="entry name" value="Spore_germination_GerPA"/>
</dbReference>
<evidence type="ECO:0000256" key="1">
    <source>
        <dbReference type="ARBA" id="ARBA00008103"/>
    </source>
</evidence>
<accession>A0A926NMR8</accession>
<dbReference type="Pfam" id="PF10676">
    <property type="entry name" value="gerPA"/>
    <property type="match status" value="1"/>
</dbReference>
<dbReference type="RefSeq" id="WP_191158460.1">
    <property type="nucleotide sequence ID" value="NZ_JACXAI010000013.1"/>
</dbReference>
<dbReference type="AlphaFoldDB" id="A0A926NMR8"/>
<comment type="caution">
    <text evidence="2">The sequence shown here is derived from an EMBL/GenBank/DDBJ whole genome shotgun (WGS) entry which is preliminary data.</text>
</comment>
<gene>
    <name evidence="2" type="ORF">IC621_11525</name>
</gene>
<comment type="similarity">
    <text evidence="1">Belongs to the GerPA/GerPF family.</text>
</comment>